<evidence type="ECO:0000313" key="1">
    <source>
        <dbReference type="EMBL" id="KAI8031557.1"/>
    </source>
</evidence>
<accession>A0ACC0J2Q7</accession>
<gene>
    <name evidence="1" type="ORF">LOK49_LG01G00891</name>
</gene>
<sequence length="89" mass="9769">LWDLVIGDDDSKGPTNSMFGGDLNLHNFARMALPDHVIEIVDPILLSNNKEEEEAPTNLKARQVRNASTMEKCVTIMVNIGVACSMESP</sequence>
<reference evidence="1 2" key="1">
    <citation type="journal article" date="2022" name="Plant J.">
        <title>Chromosome-level genome of Camellia lanceoleosa provides a valuable resource for understanding genome evolution and self-incompatibility.</title>
        <authorList>
            <person name="Gong W."/>
            <person name="Xiao S."/>
            <person name="Wang L."/>
            <person name="Liao Z."/>
            <person name="Chang Y."/>
            <person name="Mo W."/>
            <person name="Hu G."/>
            <person name="Li W."/>
            <person name="Zhao G."/>
            <person name="Zhu H."/>
            <person name="Hu X."/>
            <person name="Ji K."/>
            <person name="Xiang X."/>
            <person name="Song Q."/>
            <person name="Yuan D."/>
            <person name="Jin S."/>
            <person name="Zhang L."/>
        </authorList>
    </citation>
    <scope>NUCLEOTIDE SEQUENCE [LARGE SCALE GENOMIC DNA]</scope>
    <source>
        <strain evidence="1">SQ_2022a</strain>
    </source>
</reference>
<protein>
    <submittedName>
        <fullName evidence="1">LRR receptor-like serine/threonine-protein kinase</fullName>
    </submittedName>
</protein>
<comment type="caution">
    <text evidence="1">The sequence shown here is derived from an EMBL/GenBank/DDBJ whole genome shotgun (WGS) entry which is preliminary data.</text>
</comment>
<dbReference type="EMBL" id="CM045758">
    <property type="protein sequence ID" value="KAI8031557.1"/>
    <property type="molecule type" value="Genomic_DNA"/>
</dbReference>
<evidence type="ECO:0000313" key="2">
    <source>
        <dbReference type="Proteomes" id="UP001060215"/>
    </source>
</evidence>
<dbReference type="Proteomes" id="UP001060215">
    <property type="component" value="Chromosome 1"/>
</dbReference>
<name>A0ACC0J2Q7_9ERIC</name>
<organism evidence="1 2">
    <name type="scientific">Camellia lanceoleosa</name>
    <dbReference type="NCBI Taxonomy" id="1840588"/>
    <lineage>
        <taxon>Eukaryota</taxon>
        <taxon>Viridiplantae</taxon>
        <taxon>Streptophyta</taxon>
        <taxon>Embryophyta</taxon>
        <taxon>Tracheophyta</taxon>
        <taxon>Spermatophyta</taxon>
        <taxon>Magnoliopsida</taxon>
        <taxon>eudicotyledons</taxon>
        <taxon>Gunneridae</taxon>
        <taxon>Pentapetalae</taxon>
        <taxon>asterids</taxon>
        <taxon>Ericales</taxon>
        <taxon>Theaceae</taxon>
        <taxon>Camellia</taxon>
    </lineage>
</organism>
<keyword evidence="2" id="KW-1185">Reference proteome</keyword>
<proteinExistence type="predicted"/>
<feature type="non-terminal residue" evidence="1">
    <location>
        <position position="1"/>
    </location>
</feature>